<dbReference type="GO" id="GO:0003700">
    <property type="term" value="F:DNA-binding transcription factor activity"/>
    <property type="evidence" value="ECO:0007669"/>
    <property type="project" value="InterPro"/>
</dbReference>
<feature type="compositionally biased region" description="Basic and acidic residues" evidence="11">
    <location>
        <begin position="291"/>
        <end position="305"/>
    </location>
</feature>
<dbReference type="SUPFAM" id="SSF46785">
    <property type="entry name" value="Winged helix' DNA-binding domain"/>
    <property type="match status" value="1"/>
</dbReference>
<dbReference type="GO" id="GO:0005634">
    <property type="term" value="C:nucleus"/>
    <property type="evidence" value="ECO:0007669"/>
    <property type="project" value="UniProtKB-SubCell"/>
</dbReference>
<feature type="domain" description="HSF-type DNA-binding" evidence="12">
    <location>
        <begin position="66"/>
        <end position="90"/>
    </location>
</feature>
<dbReference type="PROSITE" id="PS00434">
    <property type="entry name" value="HSF_DOMAIN"/>
    <property type="match status" value="1"/>
</dbReference>
<reference evidence="13" key="1">
    <citation type="submission" date="2020-06" db="EMBL/GenBank/DDBJ databases">
        <authorList>
            <person name="Li T."/>
            <person name="Hu X."/>
            <person name="Zhang T."/>
            <person name="Song X."/>
            <person name="Zhang H."/>
            <person name="Dai N."/>
            <person name="Sheng W."/>
            <person name="Hou X."/>
            <person name="Wei L."/>
        </authorList>
    </citation>
    <scope>NUCLEOTIDE SEQUENCE</scope>
    <source>
        <strain evidence="13">K16</strain>
        <tissue evidence="13">Leaf</tissue>
    </source>
</reference>
<evidence type="ECO:0000256" key="7">
    <source>
        <dbReference type="ARBA" id="ARBA00023163"/>
    </source>
</evidence>
<feature type="region of interest" description="Disordered" evidence="11">
    <location>
        <begin position="1"/>
        <end position="24"/>
    </location>
</feature>
<feature type="coiled-coil region" evidence="10">
    <location>
        <begin position="173"/>
        <end position="200"/>
    </location>
</feature>
<evidence type="ECO:0000256" key="2">
    <source>
        <dbReference type="ARBA" id="ARBA00011233"/>
    </source>
</evidence>
<keyword evidence="6" id="KW-0238">DNA-binding</keyword>
<dbReference type="AlphaFoldDB" id="A0AAE1W1H9"/>
<dbReference type="InterPro" id="IPR036390">
    <property type="entry name" value="WH_DNA-bd_sf"/>
</dbReference>
<comment type="subcellular location">
    <subcellularLocation>
        <location evidence="1">Nucleus</location>
    </subcellularLocation>
</comment>
<comment type="caution">
    <text evidence="13">The sequence shown here is derived from an EMBL/GenBank/DDBJ whole genome shotgun (WGS) entry which is preliminary data.</text>
</comment>
<dbReference type="PRINTS" id="PR00056">
    <property type="entry name" value="HSFDOMAIN"/>
</dbReference>
<dbReference type="FunFam" id="1.10.10.10:FF:000037">
    <property type="entry name" value="Heat stress transcription factor B-4"/>
    <property type="match status" value="1"/>
</dbReference>
<evidence type="ECO:0000256" key="10">
    <source>
        <dbReference type="SAM" id="Coils"/>
    </source>
</evidence>
<accession>A0AAE1W1H9</accession>
<keyword evidence="14" id="KW-1185">Reference proteome</keyword>
<protein>
    <submittedName>
        <fullName evidence="13">Heat stress transcription factor B-2b</fullName>
    </submittedName>
</protein>
<sequence>MAPPPVDRNGGGESTAGDTPRTLPTPFLTKTYQLVDDHAIDDVISWNEDGSTFIVWNPTEFARDLLPKYFKHNNFSSFVRQLNTYGFRKVVPDRWEFSNECFRRGEKKLLCDIQRRKIVAVSSAVVATPSAAVAVQPSPAAPPRTVSPSDSGEEQVISSSNSPPTVREFSGSTAELIGENERLRKENVQLNKELSQMKSLCNNIYALMSNYASNNKNNGSNDHQGHSCKLYLAENVVKPLDLLPMTRFCEEMQTAVVAAAAAASGGEESHIRSAAEEISARLFGVPIGMKRGREGEGSSADHEMDLQLQQPGGDVKPEPLDQENSGTDQETSWLKRSNSRNQRVCN</sequence>
<dbReference type="PANTHER" id="PTHR10015:SF304">
    <property type="entry name" value="HEAT STRESS TRANSCRIPTION FACTOR B-4B"/>
    <property type="match status" value="1"/>
</dbReference>
<comment type="similarity">
    <text evidence="9">Belongs to the HSF family.</text>
</comment>
<gene>
    <name evidence="13" type="ORF">Sango_2625300</name>
</gene>
<dbReference type="GO" id="GO:0000978">
    <property type="term" value="F:RNA polymerase II cis-regulatory region sequence-specific DNA binding"/>
    <property type="evidence" value="ECO:0007669"/>
    <property type="project" value="TreeGrafter"/>
</dbReference>
<reference evidence="13" key="2">
    <citation type="journal article" date="2024" name="Plant">
        <title>Genomic evolution and insights into agronomic trait innovations of Sesamum species.</title>
        <authorList>
            <person name="Miao H."/>
            <person name="Wang L."/>
            <person name="Qu L."/>
            <person name="Liu H."/>
            <person name="Sun Y."/>
            <person name="Le M."/>
            <person name="Wang Q."/>
            <person name="Wei S."/>
            <person name="Zheng Y."/>
            <person name="Lin W."/>
            <person name="Duan Y."/>
            <person name="Cao H."/>
            <person name="Xiong S."/>
            <person name="Wang X."/>
            <person name="Wei L."/>
            <person name="Li C."/>
            <person name="Ma Q."/>
            <person name="Ju M."/>
            <person name="Zhao R."/>
            <person name="Li G."/>
            <person name="Mu C."/>
            <person name="Tian Q."/>
            <person name="Mei H."/>
            <person name="Zhang T."/>
            <person name="Gao T."/>
            <person name="Zhang H."/>
        </authorList>
    </citation>
    <scope>NUCLEOTIDE SEQUENCE</scope>
    <source>
        <strain evidence="13">K16</strain>
    </source>
</reference>
<keyword evidence="7" id="KW-0804">Transcription</keyword>
<dbReference type="GO" id="GO:0006357">
    <property type="term" value="P:regulation of transcription by RNA polymerase II"/>
    <property type="evidence" value="ECO:0007669"/>
    <property type="project" value="TreeGrafter"/>
</dbReference>
<dbReference type="EMBL" id="JACGWL010000016">
    <property type="protein sequence ID" value="KAK4385013.1"/>
    <property type="molecule type" value="Genomic_DNA"/>
</dbReference>
<dbReference type="PANTHER" id="PTHR10015">
    <property type="entry name" value="HEAT SHOCK TRANSCRIPTION FACTOR"/>
    <property type="match status" value="1"/>
</dbReference>
<evidence type="ECO:0000256" key="5">
    <source>
        <dbReference type="ARBA" id="ARBA00023016"/>
    </source>
</evidence>
<feature type="region of interest" description="Disordered" evidence="11">
    <location>
        <begin position="134"/>
        <end position="169"/>
    </location>
</feature>
<dbReference type="SMART" id="SM00415">
    <property type="entry name" value="HSF"/>
    <property type="match status" value="1"/>
</dbReference>
<dbReference type="InterPro" id="IPR036388">
    <property type="entry name" value="WH-like_DNA-bd_sf"/>
</dbReference>
<evidence type="ECO:0000256" key="3">
    <source>
        <dbReference type="ARBA" id="ARBA00022553"/>
    </source>
</evidence>
<keyword evidence="5" id="KW-0346">Stress response</keyword>
<keyword evidence="10" id="KW-0175">Coiled coil</keyword>
<evidence type="ECO:0000256" key="1">
    <source>
        <dbReference type="ARBA" id="ARBA00004123"/>
    </source>
</evidence>
<feature type="compositionally biased region" description="Polar residues" evidence="11">
    <location>
        <begin position="146"/>
        <end position="164"/>
    </location>
</feature>
<keyword evidence="3" id="KW-0597">Phosphoprotein</keyword>
<name>A0AAE1W1H9_9LAMI</name>
<dbReference type="Proteomes" id="UP001289374">
    <property type="component" value="Unassembled WGS sequence"/>
</dbReference>
<dbReference type="Pfam" id="PF00447">
    <property type="entry name" value="HSF_DNA-bind"/>
    <property type="match status" value="1"/>
</dbReference>
<feature type="region of interest" description="Disordered" evidence="11">
    <location>
        <begin position="289"/>
        <end position="346"/>
    </location>
</feature>
<dbReference type="InterPro" id="IPR000232">
    <property type="entry name" value="HSF_DNA-bd"/>
</dbReference>
<evidence type="ECO:0000256" key="4">
    <source>
        <dbReference type="ARBA" id="ARBA00023015"/>
    </source>
</evidence>
<evidence type="ECO:0000256" key="6">
    <source>
        <dbReference type="ARBA" id="ARBA00023125"/>
    </source>
</evidence>
<evidence type="ECO:0000259" key="12">
    <source>
        <dbReference type="PROSITE" id="PS00434"/>
    </source>
</evidence>
<proteinExistence type="inferred from homology"/>
<feature type="compositionally biased region" description="Polar residues" evidence="11">
    <location>
        <begin position="322"/>
        <end position="346"/>
    </location>
</feature>
<comment type="subunit">
    <text evidence="2">Homotrimer.</text>
</comment>
<evidence type="ECO:0000313" key="13">
    <source>
        <dbReference type="EMBL" id="KAK4385013.1"/>
    </source>
</evidence>
<evidence type="ECO:0000313" key="14">
    <source>
        <dbReference type="Proteomes" id="UP001289374"/>
    </source>
</evidence>
<keyword evidence="4" id="KW-0805">Transcription regulation</keyword>
<dbReference type="Gene3D" id="1.10.10.10">
    <property type="entry name" value="Winged helix-like DNA-binding domain superfamily/Winged helix DNA-binding domain"/>
    <property type="match status" value="1"/>
</dbReference>
<evidence type="ECO:0000256" key="9">
    <source>
        <dbReference type="RuleBase" id="RU004020"/>
    </source>
</evidence>
<keyword evidence="8" id="KW-0539">Nucleus</keyword>
<evidence type="ECO:0000256" key="8">
    <source>
        <dbReference type="ARBA" id="ARBA00023242"/>
    </source>
</evidence>
<evidence type="ECO:0000256" key="11">
    <source>
        <dbReference type="SAM" id="MobiDB-lite"/>
    </source>
</evidence>
<organism evidence="13 14">
    <name type="scientific">Sesamum angolense</name>
    <dbReference type="NCBI Taxonomy" id="2727404"/>
    <lineage>
        <taxon>Eukaryota</taxon>
        <taxon>Viridiplantae</taxon>
        <taxon>Streptophyta</taxon>
        <taxon>Embryophyta</taxon>
        <taxon>Tracheophyta</taxon>
        <taxon>Spermatophyta</taxon>
        <taxon>Magnoliopsida</taxon>
        <taxon>eudicotyledons</taxon>
        <taxon>Gunneridae</taxon>
        <taxon>Pentapetalae</taxon>
        <taxon>asterids</taxon>
        <taxon>lamiids</taxon>
        <taxon>Lamiales</taxon>
        <taxon>Pedaliaceae</taxon>
        <taxon>Sesamum</taxon>
    </lineage>
</organism>